<dbReference type="RefSeq" id="XP_026288549.1">
    <property type="nucleotide sequence ID" value="XM_026432764.2"/>
</dbReference>
<feature type="domain" description="PWWP" evidence="2">
    <location>
        <begin position="625"/>
        <end position="685"/>
    </location>
</feature>
<feature type="region of interest" description="Disordered" evidence="1">
    <location>
        <begin position="257"/>
        <end position="284"/>
    </location>
</feature>
<feature type="compositionally biased region" description="Basic residues" evidence="1">
    <location>
        <begin position="484"/>
        <end position="502"/>
    </location>
</feature>
<dbReference type="PROSITE" id="PS50812">
    <property type="entry name" value="PWWP"/>
    <property type="match status" value="1"/>
</dbReference>
<feature type="compositionally biased region" description="Polar residues" evidence="1">
    <location>
        <begin position="257"/>
        <end position="280"/>
    </location>
</feature>
<feature type="compositionally biased region" description="Polar residues" evidence="1">
    <location>
        <begin position="213"/>
        <end position="224"/>
    </location>
</feature>
<evidence type="ECO:0000256" key="1">
    <source>
        <dbReference type="SAM" id="MobiDB-lite"/>
    </source>
</evidence>
<evidence type="ECO:0000313" key="4">
    <source>
        <dbReference type="RefSeq" id="XP_026288549.1"/>
    </source>
</evidence>
<name>A0A6J1T4M9_FRAOC</name>
<dbReference type="GeneID" id="113213644"/>
<dbReference type="CDD" id="cd20140">
    <property type="entry name" value="PWWP_PWWP2"/>
    <property type="match status" value="1"/>
</dbReference>
<feature type="compositionally biased region" description="Low complexity" evidence="1">
    <location>
        <begin position="576"/>
        <end position="592"/>
    </location>
</feature>
<feature type="compositionally biased region" description="Basic and acidic residues" evidence="1">
    <location>
        <begin position="156"/>
        <end position="165"/>
    </location>
</feature>
<feature type="compositionally biased region" description="Polar residues" evidence="1">
    <location>
        <begin position="468"/>
        <end position="478"/>
    </location>
</feature>
<gene>
    <name evidence="4" type="primary">LOC113213644</name>
</gene>
<dbReference type="InterPro" id="IPR000313">
    <property type="entry name" value="PWWP_dom"/>
</dbReference>
<dbReference type="Gene3D" id="2.30.30.140">
    <property type="match status" value="1"/>
</dbReference>
<proteinExistence type="predicted"/>
<keyword evidence="3" id="KW-1185">Reference proteome</keyword>
<feature type="compositionally biased region" description="Basic residues" evidence="1">
    <location>
        <begin position="443"/>
        <end position="457"/>
    </location>
</feature>
<dbReference type="KEGG" id="foc:113213644"/>
<feature type="region of interest" description="Disordered" evidence="1">
    <location>
        <begin position="566"/>
        <end position="603"/>
    </location>
</feature>
<protein>
    <submittedName>
        <fullName evidence="4">Uncharacterized protein LOC113213644</fullName>
    </submittedName>
</protein>
<evidence type="ECO:0000259" key="2">
    <source>
        <dbReference type="PROSITE" id="PS50812"/>
    </source>
</evidence>
<feature type="compositionally biased region" description="Polar residues" evidence="1">
    <location>
        <begin position="566"/>
        <end position="575"/>
    </location>
</feature>
<organism evidence="3 4">
    <name type="scientific">Frankliniella occidentalis</name>
    <name type="common">Western flower thrips</name>
    <name type="synonym">Euthrips occidentalis</name>
    <dbReference type="NCBI Taxonomy" id="133901"/>
    <lineage>
        <taxon>Eukaryota</taxon>
        <taxon>Metazoa</taxon>
        <taxon>Ecdysozoa</taxon>
        <taxon>Arthropoda</taxon>
        <taxon>Hexapoda</taxon>
        <taxon>Insecta</taxon>
        <taxon>Pterygota</taxon>
        <taxon>Neoptera</taxon>
        <taxon>Paraneoptera</taxon>
        <taxon>Thysanoptera</taxon>
        <taxon>Terebrantia</taxon>
        <taxon>Thripoidea</taxon>
        <taxon>Thripidae</taxon>
        <taxon>Frankliniella</taxon>
    </lineage>
</organism>
<dbReference type="OrthoDB" id="5964980at2759"/>
<dbReference type="GO" id="GO:0005634">
    <property type="term" value="C:nucleus"/>
    <property type="evidence" value="ECO:0007669"/>
    <property type="project" value="TreeGrafter"/>
</dbReference>
<dbReference type="SUPFAM" id="SSF63748">
    <property type="entry name" value="Tudor/PWWP/MBT"/>
    <property type="match status" value="1"/>
</dbReference>
<dbReference type="Pfam" id="PF00855">
    <property type="entry name" value="PWWP"/>
    <property type="match status" value="1"/>
</dbReference>
<dbReference type="GO" id="GO:0010369">
    <property type="term" value="C:chromocenter"/>
    <property type="evidence" value="ECO:0007669"/>
    <property type="project" value="TreeGrafter"/>
</dbReference>
<evidence type="ECO:0000313" key="3">
    <source>
        <dbReference type="Proteomes" id="UP000504606"/>
    </source>
</evidence>
<accession>A0A6J1T4M9</accession>
<reference evidence="4" key="1">
    <citation type="submission" date="2025-08" db="UniProtKB">
        <authorList>
            <consortium name="RefSeq"/>
        </authorList>
    </citation>
    <scope>IDENTIFICATION</scope>
    <source>
        <tissue evidence="4">Whole organism</tissue>
    </source>
</reference>
<feature type="region of interest" description="Disordered" evidence="1">
    <location>
        <begin position="153"/>
        <end position="240"/>
    </location>
</feature>
<dbReference type="Proteomes" id="UP000504606">
    <property type="component" value="Unplaced"/>
</dbReference>
<feature type="region of interest" description="Disordered" evidence="1">
    <location>
        <begin position="421"/>
        <end position="502"/>
    </location>
</feature>
<dbReference type="AlphaFoldDB" id="A0A6J1T4M9"/>
<dbReference type="PANTHER" id="PTHR16112">
    <property type="entry name" value="METHYL-CPG BINDING PROTEIN, DROSOPHILA"/>
    <property type="match status" value="1"/>
</dbReference>
<dbReference type="GO" id="GO:0003682">
    <property type="term" value="F:chromatin binding"/>
    <property type="evidence" value="ECO:0007669"/>
    <property type="project" value="TreeGrafter"/>
</dbReference>
<dbReference type="PANTHER" id="PTHR16112:SF22">
    <property type="entry name" value="PWWP DOMAIN-CONTAINING 2B"/>
    <property type="match status" value="1"/>
</dbReference>
<feature type="compositionally biased region" description="Polar residues" evidence="1">
    <location>
        <begin position="194"/>
        <end position="206"/>
    </location>
</feature>
<sequence>MADVQPLPEICCLKNSHISVHVEEALLDCLIVSYEYDSKLYQGVLLDASKRSLPCGILAPPGYPEEDVTLHVLGTEEDKMHNLAQRHSYFQGKSPTYLSPAGKDALNPGSAYHMRRTMRGGQSKFKSSRMTVRLRPRQVLCSKCKSICNENSENVDLSKKRKEESIAPSNGPAEKRSCPPRQICPKSPRPPFSENPQDNKASSNLSPGRRKSQANPSEDTSSLCPSLIPKTEKESEVSLTSSVNKLKLVGGYWTKQGTESEVESETSAKSNNPRTKSNGCSKAVLSADPVDDVSFTSNNSHSMDVCESGKSVDDIGEANSPELEVVDVYENSVSVNELVDYQANSSSKLNDSFASSETDESQARMVLRKKRNVGSMEDLWDETVFLEDTTRRTTPVIKISFGTQGEGTVLKIPAKVRSYHESESDVEDEEIEVQSPAKDVKTKAAKKALKKAKKEARRKLPEEDSAESSRPANDNSPAYDTKHLYHRRHKRKVKHKKRHKGIRAQHEITAVVDEMDLDIPPLMEEDPLKIDNLPSEELAVNNICNYDSMKEKCLKHKLSINLKRLNSTSYNPRGDTSSSGGSESSTSYSELSGVDELPDFPRPPSDHNFMTVGTCLTSDGRTVEVGDVVWGKIHGFPWWPGKVLSITIQRKQDHTSCAPQAHVSWYGSSTSSLMPCDQLNPFLETFKIRYNKKKRGPYKEAIRQATLEAHKDSQDPLQEIDVVS</sequence>
<dbReference type="SMART" id="SM00293">
    <property type="entry name" value="PWWP"/>
    <property type="match status" value="1"/>
</dbReference>